<dbReference type="EMBL" id="LK033389">
    <property type="protein sequence ID" value="CDY55262.1"/>
    <property type="molecule type" value="Genomic_DNA"/>
</dbReference>
<dbReference type="PANTHER" id="PTHR48047:SF229">
    <property type="entry name" value="UDP-GLYCOSYLTRANSFERASE 73C3-RELATED"/>
    <property type="match status" value="1"/>
</dbReference>
<dbReference type="GO" id="GO:0016757">
    <property type="term" value="F:glycosyltransferase activity"/>
    <property type="evidence" value="ECO:0007669"/>
    <property type="project" value="UniProtKB-KW"/>
</dbReference>
<dbReference type="Gramene" id="CDY55262">
    <property type="protein sequence ID" value="CDY55262"/>
    <property type="gene ID" value="GSBRNA2T00016615001"/>
</dbReference>
<dbReference type="Proteomes" id="UP000028999">
    <property type="component" value="Unassembled WGS sequence"/>
</dbReference>
<dbReference type="Gene3D" id="3.40.50.2000">
    <property type="entry name" value="Glycogen Phosphorylase B"/>
    <property type="match status" value="1"/>
</dbReference>
<dbReference type="STRING" id="3708.A0A078IY19"/>
<keyword evidence="3" id="KW-1133">Transmembrane helix</keyword>
<evidence type="ECO:0000256" key="1">
    <source>
        <dbReference type="ARBA" id="ARBA00009995"/>
    </source>
</evidence>
<dbReference type="PaxDb" id="3708-A0A078IY19"/>
<reference evidence="4 5" key="1">
    <citation type="journal article" date="2014" name="Science">
        <title>Plant genetics. Early allopolyploid evolution in the post-Neolithic Brassica napus oilseed genome.</title>
        <authorList>
            <person name="Chalhoub B."/>
            <person name="Denoeud F."/>
            <person name="Liu S."/>
            <person name="Parkin I.A."/>
            <person name="Tang H."/>
            <person name="Wang X."/>
            <person name="Chiquet J."/>
            <person name="Belcram H."/>
            <person name="Tong C."/>
            <person name="Samans B."/>
            <person name="Correa M."/>
            <person name="Da Silva C."/>
            <person name="Just J."/>
            <person name="Falentin C."/>
            <person name="Koh C.S."/>
            <person name="Le Clainche I."/>
            <person name="Bernard M."/>
            <person name="Bento P."/>
            <person name="Noel B."/>
            <person name="Labadie K."/>
            <person name="Alberti A."/>
            <person name="Charles M."/>
            <person name="Arnaud D."/>
            <person name="Guo H."/>
            <person name="Daviaud C."/>
            <person name="Alamery S."/>
            <person name="Jabbari K."/>
            <person name="Zhao M."/>
            <person name="Edger P.P."/>
            <person name="Chelaifa H."/>
            <person name="Tack D."/>
            <person name="Lassalle G."/>
            <person name="Mestiri I."/>
            <person name="Schnel N."/>
            <person name="Le Paslier M.C."/>
            <person name="Fan G."/>
            <person name="Renault V."/>
            <person name="Bayer P.E."/>
            <person name="Golicz A.A."/>
            <person name="Manoli S."/>
            <person name="Lee T.H."/>
            <person name="Thi V.H."/>
            <person name="Chalabi S."/>
            <person name="Hu Q."/>
            <person name="Fan C."/>
            <person name="Tollenaere R."/>
            <person name="Lu Y."/>
            <person name="Battail C."/>
            <person name="Shen J."/>
            <person name="Sidebottom C.H."/>
            <person name="Wang X."/>
            <person name="Canaguier A."/>
            <person name="Chauveau A."/>
            <person name="Berard A."/>
            <person name="Deniot G."/>
            <person name="Guan M."/>
            <person name="Liu Z."/>
            <person name="Sun F."/>
            <person name="Lim Y.P."/>
            <person name="Lyons E."/>
            <person name="Town C.D."/>
            <person name="Bancroft I."/>
            <person name="Wang X."/>
            <person name="Meng J."/>
            <person name="Ma J."/>
            <person name="Pires J.C."/>
            <person name="King G.J."/>
            <person name="Brunel D."/>
            <person name="Delourme R."/>
            <person name="Renard M."/>
            <person name="Aury J.M."/>
            <person name="Adams K.L."/>
            <person name="Batley J."/>
            <person name="Snowdon R.J."/>
            <person name="Tost J."/>
            <person name="Edwards D."/>
            <person name="Zhou Y."/>
            <person name="Hua W."/>
            <person name="Sharpe A.G."/>
            <person name="Paterson A.H."/>
            <person name="Guan C."/>
            <person name="Wincker P."/>
        </authorList>
    </citation>
    <scope>NUCLEOTIDE SEQUENCE [LARGE SCALE GENOMIC DNA]</scope>
    <source>
        <strain evidence="5">cv. Darmor-bzh</strain>
    </source>
</reference>
<protein>
    <submittedName>
        <fullName evidence="4">BnaCnng28650D protein</fullName>
    </submittedName>
</protein>
<gene>
    <name evidence="4" type="primary">BnaCnng28650D</name>
    <name evidence="4" type="ORF">GSBRNA2T00016615001</name>
</gene>
<comment type="similarity">
    <text evidence="1">Belongs to the UDP-glycosyltransferase family.</text>
</comment>
<evidence type="ECO:0000313" key="4">
    <source>
        <dbReference type="EMBL" id="CDY55262.1"/>
    </source>
</evidence>
<evidence type="ECO:0000256" key="3">
    <source>
        <dbReference type="SAM" id="Phobius"/>
    </source>
</evidence>
<keyword evidence="2" id="KW-0808">Transferase</keyword>
<evidence type="ECO:0000313" key="5">
    <source>
        <dbReference type="Proteomes" id="UP000028999"/>
    </source>
</evidence>
<keyword evidence="3" id="KW-0472">Membrane</keyword>
<dbReference type="AlphaFoldDB" id="A0A078IY19"/>
<dbReference type="OMA" id="IIHLMEA"/>
<name>A0A078IY19_BRANA</name>
<proteinExistence type="inferred from homology"/>
<sequence>MASQKIQKVHPPFHFVLFPFMAQGYMIPMVDIARLLVQHGVTITIVTTPHKVERFNNVLNRAIEAGLPINVVHVKLTFQEVGLPEGQDNIDSFDSMEFMVPFFQSGCNLLSLWFFTLLSIILDQAV</sequence>
<keyword evidence="3" id="KW-0812">Transmembrane</keyword>
<accession>A0A078IY19</accession>
<evidence type="ECO:0000256" key="2">
    <source>
        <dbReference type="ARBA" id="ARBA00022676"/>
    </source>
</evidence>
<keyword evidence="5" id="KW-1185">Reference proteome</keyword>
<dbReference type="PANTHER" id="PTHR48047">
    <property type="entry name" value="GLYCOSYLTRANSFERASE"/>
    <property type="match status" value="1"/>
</dbReference>
<dbReference type="SUPFAM" id="SSF53756">
    <property type="entry name" value="UDP-Glycosyltransferase/glycogen phosphorylase"/>
    <property type="match status" value="1"/>
</dbReference>
<organism evidence="4 5">
    <name type="scientific">Brassica napus</name>
    <name type="common">Rape</name>
    <dbReference type="NCBI Taxonomy" id="3708"/>
    <lineage>
        <taxon>Eukaryota</taxon>
        <taxon>Viridiplantae</taxon>
        <taxon>Streptophyta</taxon>
        <taxon>Embryophyta</taxon>
        <taxon>Tracheophyta</taxon>
        <taxon>Spermatophyta</taxon>
        <taxon>Magnoliopsida</taxon>
        <taxon>eudicotyledons</taxon>
        <taxon>Gunneridae</taxon>
        <taxon>Pentapetalae</taxon>
        <taxon>rosids</taxon>
        <taxon>malvids</taxon>
        <taxon>Brassicales</taxon>
        <taxon>Brassicaceae</taxon>
        <taxon>Brassiceae</taxon>
        <taxon>Brassica</taxon>
    </lineage>
</organism>
<feature type="transmembrane region" description="Helical" evidence="3">
    <location>
        <begin position="12"/>
        <end position="30"/>
    </location>
</feature>
<keyword evidence="2" id="KW-0328">Glycosyltransferase</keyword>
<feature type="transmembrane region" description="Helical" evidence="3">
    <location>
        <begin position="102"/>
        <end position="122"/>
    </location>
</feature>